<reference evidence="2" key="1">
    <citation type="journal article" date="2022" name="Mol. Ecol. Resour.">
        <title>The genomes of chicory, endive, great burdock and yacon provide insights into Asteraceae palaeo-polyploidization history and plant inulin production.</title>
        <authorList>
            <person name="Fan W."/>
            <person name="Wang S."/>
            <person name="Wang H."/>
            <person name="Wang A."/>
            <person name="Jiang F."/>
            <person name="Liu H."/>
            <person name="Zhao H."/>
            <person name="Xu D."/>
            <person name="Zhang Y."/>
        </authorList>
    </citation>
    <scope>NUCLEOTIDE SEQUENCE [LARGE SCALE GENOMIC DNA]</scope>
    <source>
        <strain evidence="2">cv. Yunnan</strain>
    </source>
</reference>
<protein>
    <submittedName>
        <fullName evidence="1">Uncharacterized protein</fullName>
    </submittedName>
</protein>
<dbReference type="Proteomes" id="UP001056120">
    <property type="component" value="Linkage Group LG14"/>
</dbReference>
<comment type="caution">
    <text evidence="1">The sequence shown here is derived from an EMBL/GenBank/DDBJ whole genome shotgun (WGS) entry which is preliminary data.</text>
</comment>
<organism evidence="1 2">
    <name type="scientific">Smallanthus sonchifolius</name>
    <dbReference type="NCBI Taxonomy" id="185202"/>
    <lineage>
        <taxon>Eukaryota</taxon>
        <taxon>Viridiplantae</taxon>
        <taxon>Streptophyta</taxon>
        <taxon>Embryophyta</taxon>
        <taxon>Tracheophyta</taxon>
        <taxon>Spermatophyta</taxon>
        <taxon>Magnoliopsida</taxon>
        <taxon>eudicotyledons</taxon>
        <taxon>Gunneridae</taxon>
        <taxon>Pentapetalae</taxon>
        <taxon>asterids</taxon>
        <taxon>campanulids</taxon>
        <taxon>Asterales</taxon>
        <taxon>Asteraceae</taxon>
        <taxon>Asteroideae</taxon>
        <taxon>Heliantheae alliance</taxon>
        <taxon>Millerieae</taxon>
        <taxon>Smallanthus</taxon>
    </lineage>
</organism>
<keyword evidence="2" id="KW-1185">Reference proteome</keyword>
<evidence type="ECO:0000313" key="2">
    <source>
        <dbReference type="Proteomes" id="UP001056120"/>
    </source>
</evidence>
<reference evidence="1 2" key="2">
    <citation type="journal article" date="2022" name="Mol. Ecol. Resour.">
        <title>The genomes of chicory, endive, great burdock and yacon provide insights into Asteraceae paleo-polyploidization history and plant inulin production.</title>
        <authorList>
            <person name="Fan W."/>
            <person name="Wang S."/>
            <person name="Wang H."/>
            <person name="Wang A."/>
            <person name="Jiang F."/>
            <person name="Liu H."/>
            <person name="Zhao H."/>
            <person name="Xu D."/>
            <person name="Zhang Y."/>
        </authorList>
    </citation>
    <scope>NUCLEOTIDE SEQUENCE [LARGE SCALE GENOMIC DNA]</scope>
    <source>
        <strain evidence="2">cv. Yunnan</strain>
        <tissue evidence="1">Leaves</tissue>
    </source>
</reference>
<sequence>MSSTLLELTRAAHEDVERLERLIVKVLQNELATYKERLRQNHRVRYMIGQIIPITHKLVRFLVSFTSVGCDVEIYEDKDDARKDETATLGLQTATGTNVFSAFYDRLKEIREYYMRHPSAWVIDTTDEYEELLEVKPHIEFGAEVSHSTSLLKRTREHIVTVGLLC</sequence>
<accession>A0ACB9GJJ9</accession>
<dbReference type="EMBL" id="CM042031">
    <property type="protein sequence ID" value="KAI3783572.1"/>
    <property type="molecule type" value="Genomic_DNA"/>
</dbReference>
<gene>
    <name evidence="1" type="ORF">L1987_42656</name>
</gene>
<evidence type="ECO:0000313" key="1">
    <source>
        <dbReference type="EMBL" id="KAI3783572.1"/>
    </source>
</evidence>
<proteinExistence type="predicted"/>
<name>A0ACB9GJJ9_9ASTR</name>